<dbReference type="InterPro" id="IPR033653">
    <property type="entry name" value="NTP-PPase_DR2231-like"/>
</dbReference>
<dbReference type="CDD" id="cd11530">
    <property type="entry name" value="NTP-PPase_DR2231_like"/>
    <property type="match status" value="1"/>
</dbReference>
<dbReference type="Pfam" id="PF01503">
    <property type="entry name" value="PRA-PH"/>
    <property type="match status" value="1"/>
</dbReference>
<protein>
    <submittedName>
        <fullName evidence="1">Nucleoside triphosphate pyrophosphohydrolase</fullName>
    </submittedName>
</protein>
<dbReference type="InterPro" id="IPR023292">
    <property type="entry name" value="NTP_PyroPHydrolase-like_dom_sf"/>
</dbReference>
<dbReference type="Gene3D" id="1.10.3420.10">
    <property type="entry name" value="putative ntp pyrophosphohydrolase like domain"/>
    <property type="match status" value="1"/>
</dbReference>
<name>A0A6G6AB32_9VIRU</name>
<evidence type="ECO:0000313" key="1">
    <source>
        <dbReference type="EMBL" id="QID06042.1"/>
    </source>
</evidence>
<sequence>MSNKTNFQLVGEFNAVFGHPVNTQVQKNIFDEKPKEVNLRFNLIKEEFHELEDGIKNKNMTEVVDALGDLLYVVYGMGQVFGLDLDEAFRRVHNSNMSKLCKNEKEAMETVEHYKTLEGFEDVEVSYRPSEVVPGHYVMFNVKTGKILKSKYFELPNFSDLVN</sequence>
<dbReference type="EMBL" id="MN175499">
    <property type="protein sequence ID" value="QID06042.1"/>
    <property type="molecule type" value="Genomic_DNA"/>
</dbReference>
<accession>A0A6G6AB32</accession>
<organism evidence="1">
    <name type="scientific">Borely moumouvirus</name>
    <dbReference type="NCBI Taxonomy" id="2712067"/>
    <lineage>
        <taxon>Viruses</taxon>
        <taxon>Varidnaviria</taxon>
        <taxon>Bamfordvirae</taxon>
        <taxon>Nucleocytoviricota</taxon>
        <taxon>Megaviricetes</taxon>
        <taxon>Imitervirales</taxon>
        <taxon>Mimiviridae</taxon>
        <taxon>Megamimivirinae</taxon>
        <taxon>Moumouvirus</taxon>
    </lineage>
</organism>
<proteinExistence type="predicted"/>
<reference evidence="1" key="1">
    <citation type="submission" date="2019-07" db="EMBL/GenBank/DDBJ databases">
        <title>The discovery of a new lineage B mimivirus raises questions about particles surface fibrils.</title>
        <authorList>
            <person name="Silva L.K.S."/>
            <person name="Rodrigues R.A.L."/>
            <person name="Andrade A.C.S.P."/>
            <person name="Hikida H."/>
            <person name="Andreani J."/>
            <person name="Levasseur A."/>
            <person name="La Scola B."/>
            <person name="Abrahao J.S."/>
        </authorList>
    </citation>
    <scope>NUCLEOTIDE SEQUENCE</scope>
    <source>
        <strain evidence="1">B60</strain>
    </source>
</reference>
<dbReference type="SUPFAM" id="SSF101386">
    <property type="entry name" value="all-alpha NTP pyrophosphatases"/>
    <property type="match status" value="1"/>
</dbReference>
<keyword evidence="1" id="KW-0378">Hydrolase</keyword>
<dbReference type="InterPro" id="IPR021130">
    <property type="entry name" value="PRib-ATP_PPHydrolase-like"/>
</dbReference>
<dbReference type="GO" id="GO:0016787">
    <property type="term" value="F:hydrolase activity"/>
    <property type="evidence" value="ECO:0007669"/>
    <property type="project" value="UniProtKB-KW"/>
</dbReference>